<evidence type="ECO:0000259" key="2">
    <source>
        <dbReference type="Pfam" id="PF05282"/>
    </source>
</evidence>
<feature type="domain" description="AAR2 N-terminal" evidence="3">
    <location>
        <begin position="13"/>
        <end position="144"/>
    </location>
</feature>
<evidence type="ECO:0000256" key="1">
    <source>
        <dbReference type="ARBA" id="ARBA00006281"/>
    </source>
</evidence>
<sequence length="454" mass="51578">MDPETSLELVKHGVTVLLLDVPQYTLLGIDTQMFSVGPSFKGIKMIPPGPHFLYYSSSSRDGREFSPITGFFVDAGPSEVIVRRWDQREERLVKVLEEEEGQFREAIRRLEFDRQLGPYNLGQYGEWKRMSNHINSTTIKRLEPIGGDITVVCEPGISQSTSKSAVEKVLDDQLKGSKFATPVDSSQSRGCYYAKIPHVIKQRGVHGQELTYLNLDKTLLLENQLKKYFGGSEDLLLGELQFAFVVFLMGQSLEGFLQWKSLVTLLFECREAPFCTRSQLFTKWILLLTSCCSLDKVSGKSHVYPSTEVVETQSSVLLSSVRVWFDFQPLHGVLFLISFVDILFQFIKVIYHQLKFGLEKDRSNDKAGSSSILLDESWFSADSFLHHLCKDFFSLVLEAPVVDGDLLTWTRKLKELLENRLGWKFQNIAIDGISFDEDDEFAPVVVRMDDSSSS</sequence>
<dbReference type="Gene3D" id="2.60.34.20">
    <property type="match status" value="1"/>
</dbReference>
<dbReference type="PANTHER" id="PTHR12689:SF4">
    <property type="entry name" value="PROTEIN AAR2 HOMOLOG"/>
    <property type="match status" value="1"/>
</dbReference>
<dbReference type="InterPro" id="IPR033648">
    <property type="entry name" value="AAR2_C"/>
</dbReference>
<dbReference type="GO" id="GO:0010445">
    <property type="term" value="C:nuclear dicing body"/>
    <property type="evidence" value="ECO:0007669"/>
    <property type="project" value="EnsemblPlants"/>
</dbReference>
<dbReference type="InterPro" id="IPR038514">
    <property type="entry name" value="AAR2_C_sf"/>
</dbReference>
<dbReference type="InterPro" id="IPR033647">
    <property type="entry name" value="Aar2_N"/>
</dbReference>
<keyword evidence="5" id="KW-1185">Reference proteome</keyword>
<reference evidence="4 5" key="3">
    <citation type="journal article" date="2010" name="BMC Genomics">
        <title>Transcriptome sequencing and comparative analysis of cucumber flowers with different sex types.</title>
        <authorList>
            <person name="Guo S."/>
            <person name="Zheng Y."/>
            <person name="Joung J.G."/>
            <person name="Liu S."/>
            <person name="Zhang Z."/>
            <person name="Crasta O.R."/>
            <person name="Sobral B.W."/>
            <person name="Xu Y."/>
            <person name="Huang S."/>
            <person name="Fei Z."/>
        </authorList>
    </citation>
    <scope>NUCLEOTIDE SEQUENCE [LARGE SCALE GENOMIC DNA]</scope>
    <source>
        <strain evidence="5">cv. 9930</strain>
    </source>
</reference>
<dbReference type="GO" id="GO:0000244">
    <property type="term" value="P:spliceosomal tri-snRNP complex assembly"/>
    <property type="evidence" value="ECO:0000318"/>
    <property type="project" value="GO_Central"/>
</dbReference>
<evidence type="ECO:0000313" key="5">
    <source>
        <dbReference type="Proteomes" id="UP000029981"/>
    </source>
</evidence>
<dbReference type="STRING" id="3659.A0A0A0M0D1"/>
<evidence type="ECO:0000313" key="4">
    <source>
        <dbReference type="EMBL" id="KGN66587.1"/>
    </source>
</evidence>
<dbReference type="Pfam" id="PF05282">
    <property type="entry name" value="AAR2"/>
    <property type="match status" value="1"/>
</dbReference>
<organism evidence="4 5">
    <name type="scientific">Cucumis sativus</name>
    <name type="common">Cucumber</name>
    <dbReference type="NCBI Taxonomy" id="3659"/>
    <lineage>
        <taxon>Eukaryota</taxon>
        <taxon>Viridiplantae</taxon>
        <taxon>Streptophyta</taxon>
        <taxon>Embryophyta</taxon>
        <taxon>Tracheophyta</taxon>
        <taxon>Spermatophyta</taxon>
        <taxon>Magnoliopsida</taxon>
        <taxon>eudicotyledons</taxon>
        <taxon>Gunneridae</taxon>
        <taxon>Pentapetalae</taxon>
        <taxon>rosids</taxon>
        <taxon>fabids</taxon>
        <taxon>Cucurbitales</taxon>
        <taxon>Cucurbitaceae</taxon>
        <taxon>Benincaseae</taxon>
        <taxon>Cucumis</taxon>
    </lineage>
</organism>
<reference evidence="4 5" key="1">
    <citation type="journal article" date="2009" name="Nat. Genet.">
        <title>The genome of the cucumber, Cucumis sativus L.</title>
        <authorList>
            <person name="Huang S."/>
            <person name="Li R."/>
            <person name="Zhang Z."/>
            <person name="Li L."/>
            <person name="Gu X."/>
            <person name="Fan W."/>
            <person name="Lucas W.J."/>
            <person name="Wang X."/>
            <person name="Xie B."/>
            <person name="Ni P."/>
            <person name="Ren Y."/>
            <person name="Zhu H."/>
            <person name="Li J."/>
            <person name="Lin K."/>
            <person name="Jin W."/>
            <person name="Fei Z."/>
            <person name="Li G."/>
            <person name="Staub J."/>
            <person name="Kilian A."/>
            <person name="van der Vossen E.A."/>
            <person name="Wu Y."/>
            <person name="Guo J."/>
            <person name="He J."/>
            <person name="Jia Z."/>
            <person name="Ren Y."/>
            <person name="Tian G."/>
            <person name="Lu Y."/>
            <person name="Ruan J."/>
            <person name="Qian W."/>
            <person name="Wang M."/>
            <person name="Huang Q."/>
            <person name="Li B."/>
            <person name="Xuan Z."/>
            <person name="Cao J."/>
            <person name="Asan"/>
            <person name="Wu Z."/>
            <person name="Zhang J."/>
            <person name="Cai Q."/>
            <person name="Bai Y."/>
            <person name="Zhao B."/>
            <person name="Han Y."/>
            <person name="Li Y."/>
            <person name="Li X."/>
            <person name="Wang S."/>
            <person name="Shi Q."/>
            <person name="Liu S."/>
            <person name="Cho W.K."/>
            <person name="Kim J.Y."/>
            <person name="Xu Y."/>
            <person name="Heller-Uszynska K."/>
            <person name="Miao H."/>
            <person name="Cheng Z."/>
            <person name="Zhang S."/>
            <person name="Wu J."/>
            <person name="Yang Y."/>
            <person name="Kang H."/>
            <person name="Li M."/>
            <person name="Liang H."/>
            <person name="Ren X."/>
            <person name="Shi Z."/>
            <person name="Wen M."/>
            <person name="Jian M."/>
            <person name="Yang H."/>
            <person name="Zhang G."/>
            <person name="Yang Z."/>
            <person name="Chen R."/>
            <person name="Liu S."/>
            <person name="Li J."/>
            <person name="Ma L."/>
            <person name="Liu H."/>
            <person name="Zhou Y."/>
            <person name="Zhao J."/>
            <person name="Fang X."/>
            <person name="Li G."/>
            <person name="Fang L."/>
            <person name="Li Y."/>
            <person name="Liu D."/>
            <person name="Zheng H."/>
            <person name="Zhang Y."/>
            <person name="Qin N."/>
            <person name="Li Z."/>
            <person name="Yang G."/>
            <person name="Yang S."/>
            <person name="Bolund L."/>
            <person name="Kristiansen K."/>
            <person name="Zheng H."/>
            <person name="Li S."/>
            <person name="Zhang X."/>
            <person name="Yang H."/>
            <person name="Wang J."/>
            <person name="Sun R."/>
            <person name="Zhang B."/>
            <person name="Jiang S."/>
            <person name="Wang J."/>
            <person name="Du Y."/>
            <person name="Li S."/>
        </authorList>
    </citation>
    <scope>NUCLEOTIDE SEQUENCE [LARGE SCALE GENOMIC DNA]</scope>
    <source>
        <strain evidence="5">cv. 9930</strain>
    </source>
</reference>
<dbReference type="GO" id="GO:0070877">
    <property type="term" value="C:microprocessor complex"/>
    <property type="evidence" value="ECO:0007669"/>
    <property type="project" value="EnsemblPlants"/>
</dbReference>
<dbReference type="InterPro" id="IPR038516">
    <property type="entry name" value="AAR2_N_sf"/>
</dbReference>
<reference evidence="4 5" key="2">
    <citation type="journal article" date="2009" name="PLoS ONE">
        <title>An integrated genetic and cytogenetic map of the cucumber genome.</title>
        <authorList>
            <person name="Ren Y."/>
            <person name="Zhang Z."/>
            <person name="Liu J."/>
            <person name="Staub J.E."/>
            <person name="Han Y."/>
            <person name="Cheng Z."/>
            <person name="Li X."/>
            <person name="Lu J."/>
            <person name="Miao H."/>
            <person name="Kang H."/>
            <person name="Xie B."/>
            <person name="Gu X."/>
            <person name="Wang X."/>
            <person name="Du Y."/>
            <person name="Jin W."/>
            <person name="Huang S."/>
        </authorList>
    </citation>
    <scope>NUCLEOTIDE SEQUENCE [LARGE SCALE GENOMIC DNA]</scope>
    <source>
        <strain evidence="5">cv. 9930</strain>
    </source>
</reference>
<dbReference type="PANTHER" id="PTHR12689">
    <property type="entry name" value="A1 CISTRON SPLICING FACTOR AAR2-RELATED"/>
    <property type="match status" value="1"/>
</dbReference>
<evidence type="ECO:0008006" key="6">
    <source>
        <dbReference type="Google" id="ProtNLM"/>
    </source>
</evidence>
<comment type="similarity">
    <text evidence="1">Belongs to the AAR2 family.</text>
</comment>
<dbReference type="EMBL" id="CM002922">
    <property type="protein sequence ID" value="KGN66587.1"/>
    <property type="molecule type" value="Genomic_DNA"/>
</dbReference>
<dbReference type="Gramene" id="KGN66587">
    <property type="protein sequence ID" value="KGN66587"/>
    <property type="gene ID" value="Csa_1G633380"/>
</dbReference>
<protein>
    <recommendedName>
        <fullName evidence="6">Protein AAR2 homolog</fullName>
    </recommendedName>
</protein>
<name>A0A0A0M0D1_CUCSA</name>
<dbReference type="InterPro" id="IPR007946">
    <property type="entry name" value="AAR2"/>
</dbReference>
<dbReference type="AlphaFoldDB" id="A0A0A0M0D1"/>
<gene>
    <name evidence="4" type="ORF">Csa_1G633380</name>
</gene>
<reference evidence="4 5" key="4">
    <citation type="journal article" date="2011" name="BMC Genomics">
        <title>RNA-Seq improves annotation of protein-coding genes in the cucumber genome.</title>
        <authorList>
            <person name="Li Z."/>
            <person name="Zhang Z."/>
            <person name="Yan P."/>
            <person name="Huang S."/>
            <person name="Fei Z."/>
            <person name="Lin K."/>
        </authorList>
    </citation>
    <scope>NUCLEOTIDE SEQUENCE [LARGE SCALE GENOMIC DNA]</scope>
    <source>
        <strain evidence="5">cv. 9930</strain>
    </source>
</reference>
<dbReference type="CDD" id="cd13777">
    <property type="entry name" value="Aar2_N"/>
    <property type="match status" value="1"/>
</dbReference>
<dbReference type="eggNOG" id="KOG3937">
    <property type="taxonomic scope" value="Eukaryota"/>
</dbReference>
<dbReference type="Gene3D" id="1.25.40.550">
    <property type="entry name" value="Aar2, C-terminal domain-like"/>
    <property type="match status" value="1"/>
</dbReference>
<dbReference type="Pfam" id="PF20981">
    <property type="entry name" value="AAR2_1st"/>
    <property type="match status" value="1"/>
</dbReference>
<proteinExistence type="inferred from homology"/>
<dbReference type="CDD" id="cd13778">
    <property type="entry name" value="Aar2_C"/>
    <property type="match status" value="1"/>
</dbReference>
<dbReference type="FunFam" id="2.60.34.20:FF:000001">
    <property type="entry name" value="protein AAR2 homolog"/>
    <property type="match status" value="1"/>
</dbReference>
<feature type="domain" description="AAR2 C-terminal" evidence="2">
    <location>
        <begin position="193"/>
        <end position="426"/>
    </location>
</feature>
<accession>A0A0A0M0D1</accession>
<dbReference type="Proteomes" id="UP000029981">
    <property type="component" value="Chromosome 1"/>
</dbReference>
<dbReference type="OMA" id="VWQSGGL"/>
<evidence type="ECO:0000259" key="3">
    <source>
        <dbReference type="Pfam" id="PF20981"/>
    </source>
</evidence>